<dbReference type="EMBL" id="BMED01000003">
    <property type="protein sequence ID" value="GGC85250.1"/>
    <property type="molecule type" value="Genomic_DNA"/>
</dbReference>
<dbReference type="PANTHER" id="PTHR43048:SF6">
    <property type="entry name" value="BLR8189 PROTEIN"/>
    <property type="match status" value="1"/>
</dbReference>
<dbReference type="PROSITE" id="PS51819">
    <property type="entry name" value="VOC"/>
    <property type="match status" value="1"/>
</dbReference>
<reference evidence="3" key="2">
    <citation type="submission" date="2020-09" db="EMBL/GenBank/DDBJ databases">
        <authorList>
            <person name="Sun Q."/>
            <person name="Zhou Y."/>
        </authorList>
    </citation>
    <scope>NUCLEOTIDE SEQUENCE</scope>
    <source>
        <strain evidence="3">CGMCC 1.10998</strain>
    </source>
</reference>
<dbReference type="PROSITE" id="PS00934">
    <property type="entry name" value="GLYOXALASE_I_1"/>
    <property type="match status" value="1"/>
</dbReference>
<dbReference type="InterPro" id="IPR004360">
    <property type="entry name" value="Glyas_Fos-R_dOase_dom"/>
</dbReference>
<keyword evidence="4" id="KW-1185">Reference proteome</keyword>
<feature type="domain" description="VOC" evidence="2">
    <location>
        <begin position="12"/>
        <end position="135"/>
    </location>
</feature>
<dbReference type="InterPro" id="IPR018146">
    <property type="entry name" value="Glyoxalase_1_CS"/>
</dbReference>
<dbReference type="InterPro" id="IPR037523">
    <property type="entry name" value="VOC_core"/>
</dbReference>
<dbReference type="GO" id="GO:0046872">
    <property type="term" value="F:metal ion binding"/>
    <property type="evidence" value="ECO:0007669"/>
    <property type="project" value="UniProtKB-KW"/>
</dbReference>
<dbReference type="Pfam" id="PF00903">
    <property type="entry name" value="Glyoxalase"/>
    <property type="match status" value="1"/>
</dbReference>
<dbReference type="Proteomes" id="UP000637423">
    <property type="component" value="Unassembled WGS sequence"/>
</dbReference>
<proteinExistence type="predicted"/>
<dbReference type="GO" id="GO:0004493">
    <property type="term" value="F:methylmalonyl-CoA epimerase activity"/>
    <property type="evidence" value="ECO:0007669"/>
    <property type="project" value="TreeGrafter"/>
</dbReference>
<evidence type="ECO:0000313" key="4">
    <source>
        <dbReference type="Proteomes" id="UP000637423"/>
    </source>
</evidence>
<dbReference type="SUPFAM" id="SSF54593">
    <property type="entry name" value="Glyoxalase/Bleomycin resistance protein/Dihydroxybiphenyl dioxygenase"/>
    <property type="match status" value="1"/>
</dbReference>
<dbReference type="PANTHER" id="PTHR43048">
    <property type="entry name" value="METHYLMALONYL-COA EPIMERASE"/>
    <property type="match status" value="1"/>
</dbReference>
<comment type="caution">
    <text evidence="3">The sequence shown here is derived from an EMBL/GenBank/DDBJ whole genome shotgun (WGS) entry which is preliminary data.</text>
</comment>
<dbReference type="GO" id="GO:0046491">
    <property type="term" value="P:L-methylmalonyl-CoA metabolic process"/>
    <property type="evidence" value="ECO:0007669"/>
    <property type="project" value="TreeGrafter"/>
</dbReference>
<protein>
    <recommendedName>
        <fullName evidence="2">VOC domain-containing protein</fullName>
    </recommendedName>
</protein>
<gene>
    <name evidence="3" type="ORF">GCM10011396_35710</name>
</gene>
<name>A0A916XM08_9BURK</name>
<dbReference type="CDD" id="cd06587">
    <property type="entry name" value="VOC"/>
    <property type="match status" value="1"/>
</dbReference>
<sequence>MSKDMDNKSGNKLRHIAISVPDPWKSAEFYQKAFGFKKVGETDSSLARGVYLSDGVMSIALLNYKSDQAAGEDRGKDFVGLHHIGVWVDDIVAARADAEAAGGTYYMGEVPVKGNIFYEVKYRDPDGVIIDLTDHGWGGAAKNVVAAADGPAFRNPDLVADRSGIK</sequence>
<organism evidence="3 4">
    <name type="scientific">Undibacterium terreum</name>
    <dbReference type="NCBI Taxonomy" id="1224302"/>
    <lineage>
        <taxon>Bacteria</taxon>
        <taxon>Pseudomonadati</taxon>
        <taxon>Pseudomonadota</taxon>
        <taxon>Betaproteobacteria</taxon>
        <taxon>Burkholderiales</taxon>
        <taxon>Oxalobacteraceae</taxon>
        <taxon>Undibacterium</taxon>
    </lineage>
</organism>
<reference evidence="3" key="1">
    <citation type="journal article" date="2014" name="Int. J. Syst. Evol. Microbiol.">
        <title>Complete genome sequence of Corynebacterium casei LMG S-19264T (=DSM 44701T), isolated from a smear-ripened cheese.</title>
        <authorList>
            <consortium name="US DOE Joint Genome Institute (JGI-PGF)"/>
            <person name="Walter F."/>
            <person name="Albersmeier A."/>
            <person name="Kalinowski J."/>
            <person name="Ruckert C."/>
        </authorList>
    </citation>
    <scope>NUCLEOTIDE SEQUENCE</scope>
    <source>
        <strain evidence="3">CGMCC 1.10998</strain>
    </source>
</reference>
<accession>A0A916XM08</accession>
<dbReference type="InterPro" id="IPR051785">
    <property type="entry name" value="MMCE/EMCE_epimerase"/>
</dbReference>
<dbReference type="GO" id="GO:0004462">
    <property type="term" value="F:lactoylglutathione lyase activity"/>
    <property type="evidence" value="ECO:0007669"/>
    <property type="project" value="InterPro"/>
</dbReference>
<dbReference type="Gene3D" id="3.10.180.10">
    <property type="entry name" value="2,3-Dihydroxybiphenyl 1,2-Dioxygenase, domain 1"/>
    <property type="match status" value="1"/>
</dbReference>
<dbReference type="AlphaFoldDB" id="A0A916XM08"/>
<keyword evidence="1" id="KW-0479">Metal-binding</keyword>
<dbReference type="InterPro" id="IPR029068">
    <property type="entry name" value="Glyas_Bleomycin-R_OHBP_Dase"/>
</dbReference>
<evidence type="ECO:0000256" key="1">
    <source>
        <dbReference type="ARBA" id="ARBA00022723"/>
    </source>
</evidence>
<evidence type="ECO:0000313" key="3">
    <source>
        <dbReference type="EMBL" id="GGC85250.1"/>
    </source>
</evidence>
<evidence type="ECO:0000259" key="2">
    <source>
        <dbReference type="PROSITE" id="PS51819"/>
    </source>
</evidence>